<dbReference type="RefSeq" id="WP_101894427.1">
    <property type="nucleotide sequence ID" value="NZ_CP022684.1"/>
</dbReference>
<dbReference type="InterPro" id="IPR016866">
    <property type="entry name" value="UCP028069"/>
</dbReference>
<dbReference type="Pfam" id="PF11932">
    <property type="entry name" value="DUF3450"/>
    <property type="match status" value="1"/>
</dbReference>
<accession>A0A2K9LL40</accession>
<dbReference type="PIRSF" id="PIRSF028069">
    <property type="entry name" value="UCP028069"/>
    <property type="match status" value="1"/>
</dbReference>
<feature type="signal peptide" evidence="2">
    <location>
        <begin position="1"/>
        <end position="23"/>
    </location>
</feature>
<protein>
    <recommendedName>
        <fullName evidence="5">DUF3450 domain-containing protein</fullName>
    </recommendedName>
</protein>
<dbReference type="EMBL" id="CP022684">
    <property type="protein sequence ID" value="AUM13048.1"/>
    <property type="molecule type" value="Genomic_DNA"/>
</dbReference>
<dbReference type="KEGG" id="kak:Kalk_11710"/>
<keyword evidence="2" id="KW-0732">Signal</keyword>
<evidence type="ECO:0000256" key="1">
    <source>
        <dbReference type="SAM" id="Coils"/>
    </source>
</evidence>
<dbReference type="Proteomes" id="UP000235116">
    <property type="component" value="Chromosome"/>
</dbReference>
<gene>
    <name evidence="3" type="ORF">Kalk_11710</name>
</gene>
<keyword evidence="1" id="KW-0175">Coiled coil</keyword>
<sequence length="255" mass="29058">MMRLSVKLMVAGLLMFAGAFAFADKTDRIIEGEKANIQSAVASQERVNTISGKTQQLFQDFQLELKRIEDLTAYNTQLEQQIRRQQQSMLETEQSIQDVAIIERQLSPLLNRMVKSLETFIRLDVPFLLDERFERIAFLKHTLGRTDVDLSEKFRQVIDAYNVEVDYGNTIESYRGTLKLADHSSEVEFLRVGRVALMYQSLDGKRIGAWNSETKQWQQLGAAYSRDIRQGLKVAKKQAAPELLTLPILAPEAGS</sequence>
<organism evidence="3 4">
    <name type="scientific">Ketobacter alkanivorans</name>
    <dbReference type="NCBI Taxonomy" id="1917421"/>
    <lineage>
        <taxon>Bacteria</taxon>
        <taxon>Pseudomonadati</taxon>
        <taxon>Pseudomonadota</taxon>
        <taxon>Gammaproteobacteria</taxon>
        <taxon>Pseudomonadales</taxon>
        <taxon>Ketobacteraceae</taxon>
        <taxon>Ketobacter</taxon>
    </lineage>
</organism>
<evidence type="ECO:0000256" key="2">
    <source>
        <dbReference type="SAM" id="SignalP"/>
    </source>
</evidence>
<keyword evidence="4" id="KW-1185">Reference proteome</keyword>
<feature type="coiled-coil region" evidence="1">
    <location>
        <begin position="68"/>
        <end position="95"/>
    </location>
</feature>
<proteinExistence type="predicted"/>
<name>A0A2K9LL40_9GAMM</name>
<evidence type="ECO:0008006" key="5">
    <source>
        <dbReference type="Google" id="ProtNLM"/>
    </source>
</evidence>
<evidence type="ECO:0000313" key="4">
    <source>
        <dbReference type="Proteomes" id="UP000235116"/>
    </source>
</evidence>
<dbReference type="OrthoDB" id="5880116at2"/>
<dbReference type="AlphaFoldDB" id="A0A2K9LL40"/>
<reference evidence="4" key="1">
    <citation type="submission" date="2017-08" db="EMBL/GenBank/DDBJ databases">
        <title>Direct submision.</title>
        <authorList>
            <person name="Kim S.-J."/>
            <person name="Rhee S.-K."/>
        </authorList>
    </citation>
    <scope>NUCLEOTIDE SEQUENCE [LARGE SCALE GENOMIC DNA]</scope>
    <source>
        <strain evidence="4">GI5</strain>
    </source>
</reference>
<evidence type="ECO:0000313" key="3">
    <source>
        <dbReference type="EMBL" id="AUM13048.1"/>
    </source>
</evidence>
<feature type="chain" id="PRO_5014681855" description="DUF3450 domain-containing protein" evidence="2">
    <location>
        <begin position="24"/>
        <end position="255"/>
    </location>
</feature>